<accession>A0ACB8GZM8</accession>
<organism evidence="1 2">
    <name type="scientific">Psilocybe cubensis</name>
    <name type="common">Psychedelic mushroom</name>
    <name type="synonym">Stropharia cubensis</name>
    <dbReference type="NCBI Taxonomy" id="181762"/>
    <lineage>
        <taxon>Eukaryota</taxon>
        <taxon>Fungi</taxon>
        <taxon>Dikarya</taxon>
        <taxon>Basidiomycota</taxon>
        <taxon>Agaricomycotina</taxon>
        <taxon>Agaricomycetes</taxon>
        <taxon>Agaricomycetidae</taxon>
        <taxon>Agaricales</taxon>
        <taxon>Agaricineae</taxon>
        <taxon>Strophariaceae</taxon>
        <taxon>Psilocybe</taxon>
    </lineage>
</organism>
<dbReference type="Proteomes" id="UP000664032">
    <property type="component" value="Unassembled WGS sequence"/>
</dbReference>
<evidence type="ECO:0000313" key="2">
    <source>
        <dbReference type="Proteomes" id="UP000664032"/>
    </source>
</evidence>
<dbReference type="EMBL" id="JAFIQS020000005">
    <property type="protein sequence ID" value="KAH9481203.1"/>
    <property type="molecule type" value="Genomic_DNA"/>
</dbReference>
<name>A0ACB8GZM8_PSICU</name>
<gene>
    <name evidence="1" type="ORF">JR316_0005723</name>
</gene>
<keyword evidence="2" id="KW-1185">Reference proteome</keyword>
<evidence type="ECO:0000313" key="1">
    <source>
        <dbReference type="EMBL" id="KAH9481203.1"/>
    </source>
</evidence>
<protein>
    <submittedName>
        <fullName evidence="1">Uncharacterized protein</fullName>
    </submittedName>
</protein>
<reference evidence="1" key="1">
    <citation type="submission" date="2021-10" db="EMBL/GenBank/DDBJ databases">
        <title>Psilocybe cubensis genome.</title>
        <authorList>
            <person name="Mckernan K.J."/>
            <person name="Crawford S."/>
            <person name="Trippe A."/>
            <person name="Kane L.T."/>
            <person name="Mclaughlin S."/>
        </authorList>
    </citation>
    <scope>NUCLEOTIDE SEQUENCE</scope>
    <source>
        <strain evidence="1">MGC-MH-2018</strain>
    </source>
</reference>
<sequence>MLSISFFFCIYMTSILKASRTMAIMPARASITGMRRGYAASPSKESLSGKKDSISQGNVNDPSNLHQKSTHSESAQGGKGTRKDHSGGSLDAASSGKQTKPKDTGSGNPEGIGMVDQVGSAGGSAEHFEKK</sequence>
<comment type="caution">
    <text evidence="1">The sequence shown here is derived from an EMBL/GenBank/DDBJ whole genome shotgun (WGS) entry which is preliminary data.</text>
</comment>
<proteinExistence type="predicted"/>